<dbReference type="Pfam" id="PF13041">
    <property type="entry name" value="PPR_2"/>
    <property type="match status" value="3"/>
</dbReference>
<dbReference type="FunFam" id="1.25.40.10:FF:000184">
    <property type="entry name" value="Pentatricopeptide repeat-containing protein, chloroplastic"/>
    <property type="match status" value="1"/>
</dbReference>
<keyword evidence="4" id="KW-1185">Reference proteome</keyword>
<feature type="repeat" description="PPR" evidence="2">
    <location>
        <begin position="181"/>
        <end position="215"/>
    </location>
</feature>
<proteinExistence type="predicted"/>
<keyword evidence="1" id="KW-0677">Repeat</keyword>
<dbReference type="PhylomeDB" id="A0A068VHL4"/>
<evidence type="ECO:0000256" key="2">
    <source>
        <dbReference type="PROSITE-ProRule" id="PRU00708"/>
    </source>
</evidence>
<sequence>MSNASLRTKAPILINQACFLALLERCKSMPELKQIHALLITFGLSDHHPFASKVLSFSAVSSSGDIDYANQFFLRLSDPTIFNYNTMIRAYSNSKNPNKSVSLFVDMLRVGVLPDYLTYPFLAKASARLSELRLGGCIHGVILRNGFVSDRFVSNSLIHMYGSCGDAMSARKLFDEIPTRNLVSWNTMLDGYAKCGKLDLMKEVFGLMPERDVVSWSSFVDGYVKGGEYMEALAVFDGMKAEGQKANEVTLVSVLCACAHLGALEQGRLMHRYIVENRLPSTLVLTTSIVDMYAKCGAIDEALVVFHGFPKRKTDVLIWNAIIGGLATHGFVQESLEMYVEMQSLGVRPDEITYLCLLSACVHGGLVKKAWYFFDSLSKNGMTAKAEHYACMIDVLARAGLLLEAYKLVSQMPIEPTASMLGALLNGCIHHGDLNLAEVAGKKLIELEPDHDGRYVGLSNVYAIGRRWAEARTMREVMETRGVKKFPGFSFVEIGGTLHRFIAHEKMHPKCEHIYMILDAIIAQMRPDTDTETQELFLNLTF</sequence>
<feature type="repeat" description="PPR" evidence="2">
    <location>
        <begin position="315"/>
        <end position="349"/>
    </location>
</feature>
<feature type="repeat" description="PPR" evidence="2">
    <location>
        <begin position="350"/>
        <end position="384"/>
    </location>
</feature>
<dbReference type="OrthoDB" id="185373at2759"/>
<dbReference type="Gene3D" id="1.25.40.10">
    <property type="entry name" value="Tetratricopeptide repeat domain"/>
    <property type="match status" value="3"/>
</dbReference>
<organism evidence="3 4">
    <name type="scientific">Coffea canephora</name>
    <name type="common">Robusta coffee</name>
    <dbReference type="NCBI Taxonomy" id="49390"/>
    <lineage>
        <taxon>Eukaryota</taxon>
        <taxon>Viridiplantae</taxon>
        <taxon>Streptophyta</taxon>
        <taxon>Embryophyta</taxon>
        <taxon>Tracheophyta</taxon>
        <taxon>Spermatophyta</taxon>
        <taxon>Magnoliopsida</taxon>
        <taxon>eudicotyledons</taxon>
        <taxon>Gunneridae</taxon>
        <taxon>Pentapetalae</taxon>
        <taxon>asterids</taxon>
        <taxon>lamiids</taxon>
        <taxon>Gentianales</taxon>
        <taxon>Rubiaceae</taxon>
        <taxon>Ixoroideae</taxon>
        <taxon>Gardenieae complex</taxon>
        <taxon>Bertiereae - Coffeeae clade</taxon>
        <taxon>Coffeeae</taxon>
        <taxon>Coffea</taxon>
    </lineage>
</organism>
<dbReference type="NCBIfam" id="TIGR00756">
    <property type="entry name" value="PPR"/>
    <property type="match status" value="5"/>
</dbReference>
<protein>
    <recommendedName>
        <fullName evidence="5">Pentacotripeptide-repeat region of PRORP domain-containing protein</fullName>
    </recommendedName>
</protein>
<dbReference type="InterPro" id="IPR002885">
    <property type="entry name" value="PPR_rpt"/>
</dbReference>
<reference evidence="4" key="1">
    <citation type="journal article" date="2014" name="Science">
        <title>The coffee genome provides insight into the convergent evolution of caffeine biosynthesis.</title>
        <authorList>
            <person name="Denoeud F."/>
            <person name="Carretero-Paulet L."/>
            <person name="Dereeper A."/>
            <person name="Droc G."/>
            <person name="Guyot R."/>
            <person name="Pietrella M."/>
            <person name="Zheng C."/>
            <person name="Alberti A."/>
            <person name="Anthony F."/>
            <person name="Aprea G."/>
            <person name="Aury J.M."/>
            <person name="Bento P."/>
            <person name="Bernard M."/>
            <person name="Bocs S."/>
            <person name="Campa C."/>
            <person name="Cenci A."/>
            <person name="Combes M.C."/>
            <person name="Crouzillat D."/>
            <person name="Da Silva C."/>
            <person name="Daddiego L."/>
            <person name="De Bellis F."/>
            <person name="Dussert S."/>
            <person name="Garsmeur O."/>
            <person name="Gayraud T."/>
            <person name="Guignon V."/>
            <person name="Jahn K."/>
            <person name="Jamilloux V."/>
            <person name="Joet T."/>
            <person name="Labadie K."/>
            <person name="Lan T."/>
            <person name="Leclercq J."/>
            <person name="Lepelley M."/>
            <person name="Leroy T."/>
            <person name="Li L.T."/>
            <person name="Librado P."/>
            <person name="Lopez L."/>
            <person name="Munoz A."/>
            <person name="Noel B."/>
            <person name="Pallavicini A."/>
            <person name="Perrotta G."/>
            <person name="Poncet V."/>
            <person name="Pot D."/>
            <person name="Priyono X."/>
            <person name="Rigoreau M."/>
            <person name="Rouard M."/>
            <person name="Rozas J."/>
            <person name="Tranchant-Dubreuil C."/>
            <person name="VanBuren R."/>
            <person name="Zhang Q."/>
            <person name="Andrade A.C."/>
            <person name="Argout X."/>
            <person name="Bertrand B."/>
            <person name="de Kochko A."/>
            <person name="Graziosi G."/>
            <person name="Henry R.J."/>
            <person name="Jayarama X."/>
            <person name="Ming R."/>
            <person name="Nagai C."/>
            <person name="Rounsley S."/>
            <person name="Sankoff D."/>
            <person name="Giuliano G."/>
            <person name="Albert V.A."/>
            <person name="Wincker P."/>
            <person name="Lashermes P."/>
        </authorList>
    </citation>
    <scope>NUCLEOTIDE SEQUENCE [LARGE SCALE GENOMIC DNA]</scope>
    <source>
        <strain evidence="4">cv. DH200-94</strain>
    </source>
</reference>
<name>A0A068VHL4_COFCA</name>
<dbReference type="PANTHER" id="PTHR47926">
    <property type="entry name" value="PENTATRICOPEPTIDE REPEAT-CONTAINING PROTEIN"/>
    <property type="match status" value="1"/>
</dbReference>
<dbReference type="Proteomes" id="UP000295252">
    <property type="component" value="Chromosome V"/>
</dbReference>
<dbReference type="EMBL" id="HG739445">
    <property type="protein sequence ID" value="CDP19158.1"/>
    <property type="molecule type" value="Genomic_DNA"/>
</dbReference>
<dbReference type="AlphaFoldDB" id="A0A068VHL4"/>
<dbReference type="FunFam" id="1.25.40.10:FF:000470">
    <property type="entry name" value="Pentatricopeptide repeat-containing protein At5g66520"/>
    <property type="match status" value="1"/>
</dbReference>
<dbReference type="InterPro" id="IPR011990">
    <property type="entry name" value="TPR-like_helical_dom_sf"/>
</dbReference>
<dbReference type="Pfam" id="PF20431">
    <property type="entry name" value="E_motif"/>
    <property type="match status" value="1"/>
</dbReference>
<accession>A0A068VHL4</accession>
<dbReference type="GO" id="GO:0009451">
    <property type="term" value="P:RNA modification"/>
    <property type="evidence" value="ECO:0007669"/>
    <property type="project" value="InterPro"/>
</dbReference>
<dbReference type="InterPro" id="IPR046960">
    <property type="entry name" value="PPR_At4g14850-like_plant"/>
</dbReference>
<dbReference type="Gramene" id="CDP19158">
    <property type="protein sequence ID" value="CDP19158"/>
    <property type="gene ID" value="GSCOC_T00001665001"/>
</dbReference>
<feature type="repeat" description="PPR" evidence="2">
    <location>
        <begin position="80"/>
        <end position="114"/>
    </location>
</feature>
<dbReference type="InterPro" id="IPR046848">
    <property type="entry name" value="E_motif"/>
</dbReference>
<dbReference type="PROSITE" id="PS51375">
    <property type="entry name" value="PPR"/>
    <property type="match status" value="4"/>
</dbReference>
<dbReference type="Pfam" id="PF01535">
    <property type="entry name" value="PPR"/>
    <property type="match status" value="3"/>
</dbReference>
<dbReference type="FunCoup" id="A0A068VHL4">
    <property type="interactions" value="264"/>
</dbReference>
<dbReference type="GO" id="GO:0003723">
    <property type="term" value="F:RNA binding"/>
    <property type="evidence" value="ECO:0007669"/>
    <property type="project" value="InterPro"/>
</dbReference>
<dbReference type="InParanoid" id="A0A068VHL4"/>
<evidence type="ECO:0008006" key="5">
    <source>
        <dbReference type="Google" id="ProtNLM"/>
    </source>
</evidence>
<evidence type="ECO:0000256" key="1">
    <source>
        <dbReference type="ARBA" id="ARBA00022737"/>
    </source>
</evidence>
<evidence type="ECO:0000313" key="4">
    <source>
        <dbReference type="Proteomes" id="UP000295252"/>
    </source>
</evidence>
<dbReference type="OMA" id="IFNWNTI"/>
<gene>
    <name evidence="3" type="ORF">GSCOC_T00001665001</name>
</gene>
<dbReference type="PANTHER" id="PTHR47926:SF483">
    <property type="entry name" value="TETRATRICOPEPTIDE-LIKE HELICAL DOMAIN SUPERFAMILY"/>
    <property type="match status" value="1"/>
</dbReference>
<evidence type="ECO:0000313" key="3">
    <source>
        <dbReference type="EMBL" id="CDP19158.1"/>
    </source>
</evidence>